<dbReference type="KEGG" id="cman:A9D14_13300"/>
<proteinExistence type="predicted"/>
<dbReference type="InterPro" id="IPR047216">
    <property type="entry name" value="Endonuclease_DUF559_bact"/>
</dbReference>
<feature type="domain" description="DUF559" evidence="2">
    <location>
        <begin position="91"/>
        <end position="192"/>
    </location>
</feature>
<reference evidence="3 4" key="1">
    <citation type="submission" date="2017-01" db="EMBL/GenBank/DDBJ databases">
        <title>Complete genome sequence of esterase-producing bacterium Croceicoccus marinus E4A9.</title>
        <authorList>
            <person name="Wu Y.-H."/>
            <person name="Cheng H."/>
            <person name="Xu L."/>
            <person name="Huo Y.-Y."/>
            <person name="Wang C.-S."/>
            <person name="Xu X.-W."/>
        </authorList>
    </citation>
    <scope>NUCLEOTIDE SEQUENCE [LARGE SCALE GENOMIC DNA]</scope>
    <source>
        <strain evidence="3 4">E4A9</strain>
    </source>
</reference>
<gene>
    <name evidence="3" type="ORF">A9D14_13300</name>
</gene>
<dbReference type="Gene3D" id="3.40.960.10">
    <property type="entry name" value="VSR Endonuclease"/>
    <property type="match status" value="1"/>
</dbReference>
<keyword evidence="4" id="KW-1185">Reference proteome</keyword>
<evidence type="ECO:0000313" key="3">
    <source>
        <dbReference type="EMBL" id="ARU16958.1"/>
    </source>
</evidence>
<dbReference type="STRING" id="450378.GCA_001661675_02671"/>
<protein>
    <recommendedName>
        <fullName evidence="2">DUF559 domain-containing protein</fullName>
    </recommendedName>
</protein>
<evidence type="ECO:0000256" key="1">
    <source>
        <dbReference type="SAM" id="MobiDB-lite"/>
    </source>
</evidence>
<feature type="region of interest" description="Disordered" evidence="1">
    <location>
        <begin position="202"/>
        <end position="231"/>
    </location>
</feature>
<evidence type="ECO:0000313" key="4">
    <source>
        <dbReference type="Proteomes" id="UP000195807"/>
    </source>
</evidence>
<dbReference type="Proteomes" id="UP000195807">
    <property type="component" value="Chromosome"/>
</dbReference>
<dbReference type="Pfam" id="PF04480">
    <property type="entry name" value="DUF559"/>
    <property type="match status" value="1"/>
</dbReference>
<feature type="compositionally biased region" description="Basic and acidic residues" evidence="1">
    <location>
        <begin position="202"/>
        <end position="213"/>
    </location>
</feature>
<dbReference type="AlphaFoldDB" id="A0A1Z1FDP8"/>
<dbReference type="PANTHER" id="PTHR38590:SF1">
    <property type="entry name" value="BLL0828 PROTEIN"/>
    <property type="match status" value="1"/>
</dbReference>
<accession>A0A1Z1FDP8</accession>
<name>A0A1Z1FDP8_9SPHN</name>
<sequence>MTVNERLFTAGLISEYEAAKETGDLAVINAVLAKVGLQQDADGMNSAIEDNAGAGRKTLQIKPASEQDDAAPAIRKKGRGWEISESRLDTLHDRAREMRRNPSEAHKALADRFAEADLGKYSFKRFAVVGSAIVDFNCHNLGMAIDIDEEGESEALATRRDKSLEAVGIKVMRLKASDILENMDAVLDRITAGMRIRIGERQTARAKHFEQRRGTGQGYKPRTFRAGPRED</sequence>
<dbReference type="PANTHER" id="PTHR38590">
    <property type="entry name" value="BLL0828 PROTEIN"/>
    <property type="match status" value="1"/>
</dbReference>
<evidence type="ECO:0000259" key="2">
    <source>
        <dbReference type="Pfam" id="PF04480"/>
    </source>
</evidence>
<dbReference type="InterPro" id="IPR007569">
    <property type="entry name" value="DUF559"/>
</dbReference>
<dbReference type="EMBL" id="CP019602">
    <property type="protein sequence ID" value="ARU16958.1"/>
    <property type="molecule type" value="Genomic_DNA"/>
</dbReference>
<organism evidence="3 4">
    <name type="scientific">Croceicoccus marinus</name>
    <dbReference type="NCBI Taxonomy" id="450378"/>
    <lineage>
        <taxon>Bacteria</taxon>
        <taxon>Pseudomonadati</taxon>
        <taxon>Pseudomonadota</taxon>
        <taxon>Alphaproteobacteria</taxon>
        <taxon>Sphingomonadales</taxon>
        <taxon>Erythrobacteraceae</taxon>
        <taxon>Croceicoccus</taxon>
    </lineage>
</organism>